<sequence length="236" mass="26667">MDSRIRRNDYLNRKQPRRINAEFDSLEVYLALAAVIAMSARVDESLSTTSKTHQEMIPLPKQETHPFNGLDLSSLYQPFAVLKMSKQPLTHYITVTREINAPIGEVWGLVAAFGGEKAWYPGCLKLSLEGFGIGSIRTFSYGYTAGKNKGKRYDFSEEMTAYDADNHSMTFRVRRPHFPDMIAFGTTVLDPIGPDKTCFRWIAEVSPVPEEYMGALKEDLDERFNGLITAIAQQVE</sequence>
<dbReference type="Pfam" id="PF10604">
    <property type="entry name" value="Polyketide_cyc2"/>
    <property type="match status" value="1"/>
</dbReference>
<keyword evidence="2" id="KW-1185">Reference proteome</keyword>
<name>A0A2L2SUS0_9HYPO</name>
<reference evidence="2" key="1">
    <citation type="submission" date="2014-10" db="EMBL/GenBank/DDBJ databases">
        <authorList>
            <person name="King R."/>
        </authorList>
    </citation>
    <scope>NUCLEOTIDE SEQUENCE [LARGE SCALE GENOMIC DNA]</scope>
    <source>
        <strain evidence="2">A3/5</strain>
    </source>
</reference>
<protein>
    <recommendedName>
        <fullName evidence="3">Bet v I/Major latex protein domain-containing protein</fullName>
    </recommendedName>
</protein>
<dbReference type="SUPFAM" id="SSF55961">
    <property type="entry name" value="Bet v1-like"/>
    <property type="match status" value="1"/>
</dbReference>
<dbReference type="Gene3D" id="3.30.530.20">
    <property type="match status" value="1"/>
</dbReference>
<dbReference type="InterPro" id="IPR023393">
    <property type="entry name" value="START-like_dom_sf"/>
</dbReference>
<proteinExistence type="predicted"/>
<dbReference type="STRING" id="56646.A0A2L2SUS0"/>
<dbReference type="CDD" id="cd07821">
    <property type="entry name" value="PYR_PYL_RCAR_like"/>
    <property type="match status" value="1"/>
</dbReference>
<dbReference type="EMBL" id="LN649230">
    <property type="protein sequence ID" value="CEI60168.1"/>
    <property type="molecule type" value="Genomic_DNA"/>
</dbReference>
<dbReference type="Proteomes" id="UP000245910">
    <property type="component" value="Chromosome II"/>
</dbReference>
<evidence type="ECO:0000313" key="1">
    <source>
        <dbReference type="EMBL" id="CEI60168.1"/>
    </source>
</evidence>
<organism evidence="1 2">
    <name type="scientific">Fusarium venenatum</name>
    <dbReference type="NCBI Taxonomy" id="56646"/>
    <lineage>
        <taxon>Eukaryota</taxon>
        <taxon>Fungi</taxon>
        <taxon>Dikarya</taxon>
        <taxon>Ascomycota</taxon>
        <taxon>Pezizomycotina</taxon>
        <taxon>Sordariomycetes</taxon>
        <taxon>Hypocreomycetidae</taxon>
        <taxon>Hypocreales</taxon>
        <taxon>Nectriaceae</taxon>
        <taxon>Fusarium</taxon>
    </lineage>
</organism>
<dbReference type="AlphaFoldDB" id="A0A2L2SUS0"/>
<evidence type="ECO:0000313" key="2">
    <source>
        <dbReference type="Proteomes" id="UP000245910"/>
    </source>
</evidence>
<accession>A0A2L2SUS0</accession>
<evidence type="ECO:0008006" key="3">
    <source>
        <dbReference type="Google" id="ProtNLM"/>
    </source>
</evidence>
<dbReference type="InterPro" id="IPR019587">
    <property type="entry name" value="Polyketide_cyclase/dehydratase"/>
</dbReference>